<comment type="cofactor">
    <cofactor evidence="12">
        <name>Zn(2+)</name>
        <dbReference type="ChEBI" id="CHEBI:29105"/>
    </cofactor>
    <text evidence="12">Binds 1 zinc ion per subunit.</text>
</comment>
<comment type="similarity">
    <text evidence="2 12">Belongs to the peptidase M48B family.</text>
</comment>
<dbReference type="GO" id="GO:0004222">
    <property type="term" value="F:metalloendopeptidase activity"/>
    <property type="evidence" value="ECO:0007669"/>
    <property type="project" value="UniProtKB-UniRule"/>
</dbReference>
<keyword evidence="8 12" id="KW-0862">Zinc</keyword>
<keyword evidence="5 12" id="KW-0812">Transmembrane</keyword>
<feature type="binding site" evidence="12">
    <location>
        <position position="149"/>
    </location>
    <ligand>
        <name>Zn(2+)</name>
        <dbReference type="ChEBI" id="CHEBI:29105"/>
        <note>catalytic</note>
    </ligand>
</feature>
<protein>
    <recommendedName>
        <fullName evidence="12">Protease HtpX homolog</fullName>
        <ecNumber evidence="12">3.4.24.-</ecNumber>
    </recommendedName>
</protein>
<dbReference type="OrthoDB" id="15218at2"/>
<evidence type="ECO:0000256" key="9">
    <source>
        <dbReference type="ARBA" id="ARBA00022989"/>
    </source>
</evidence>
<dbReference type="GO" id="GO:0005886">
    <property type="term" value="C:plasma membrane"/>
    <property type="evidence" value="ECO:0007669"/>
    <property type="project" value="UniProtKB-SubCell"/>
</dbReference>
<dbReference type="AlphaFoldDB" id="A0A1S2LMI2"/>
<evidence type="ECO:0000256" key="6">
    <source>
        <dbReference type="ARBA" id="ARBA00022723"/>
    </source>
</evidence>
<name>A0A1S2LMI2_9BACI</name>
<dbReference type="Pfam" id="PF01435">
    <property type="entry name" value="Peptidase_M48"/>
    <property type="match status" value="1"/>
</dbReference>
<dbReference type="InterPro" id="IPR001915">
    <property type="entry name" value="Peptidase_M48"/>
</dbReference>
<feature type="binding site" evidence="12">
    <location>
        <position position="145"/>
    </location>
    <ligand>
        <name>Zn(2+)</name>
        <dbReference type="ChEBI" id="CHEBI:29105"/>
        <note>catalytic</note>
    </ligand>
</feature>
<accession>A0A1S2LMI2</accession>
<keyword evidence="10 12" id="KW-0482">Metalloprotease</keyword>
<evidence type="ECO:0000256" key="2">
    <source>
        <dbReference type="ARBA" id="ARBA00009779"/>
    </source>
</evidence>
<feature type="transmembrane region" description="Helical" evidence="12">
    <location>
        <begin position="41"/>
        <end position="60"/>
    </location>
</feature>
<evidence type="ECO:0000313" key="14">
    <source>
        <dbReference type="EMBL" id="OIJ13738.1"/>
    </source>
</evidence>
<dbReference type="PANTHER" id="PTHR43221:SF1">
    <property type="entry name" value="PROTEASE HTPX"/>
    <property type="match status" value="1"/>
</dbReference>
<dbReference type="RefSeq" id="WP_071309378.1">
    <property type="nucleotide sequence ID" value="NZ_MLQR01000026.1"/>
</dbReference>
<feature type="transmembrane region" description="Helical" evidence="12">
    <location>
        <begin position="15"/>
        <end position="35"/>
    </location>
</feature>
<organism evidence="14 15">
    <name type="scientific">Anaerobacillus alkalilacustris</name>
    <dbReference type="NCBI Taxonomy" id="393763"/>
    <lineage>
        <taxon>Bacteria</taxon>
        <taxon>Bacillati</taxon>
        <taxon>Bacillota</taxon>
        <taxon>Bacilli</taxon>
        <taxon>Bacillales</taxon>
        <taxon>Bacillaceae</taxon>
        <taxon>Anaerobacillus</taxon>
    </lineage>
</organism>
<evidence type="ECO:0000256" key="3">
    <source>
        <dbReference type="ARBA" id="ARBA00022475"/>
    </source>
</evidence>
<dbReference type="Proteomes" id="UP000179524">
    <property type="component" value="Unassembled WGS sequence"/>
</dbReference>
<dbReference type="CDD" id="cd07340">
    <property type="entry name" value="M48B_Htpx_like"/>
    <property type="match status" value="1"/>
</dbReference>
<dbReference type="InterPro" id="IPR022919">
    <property type="entry name" value="Pept_M48_protease_HtpX"/>
</dbReference>
<keyword evidence="11 12" id="KW-0472">Membrane</keyword>
<feature type="transmembrane region" description="Helical" evidence="12">
    <location>
        <begin position="192"/>
        <end position="212"/>
    </location>
</feature>
<evidence type="ECO:0000256" key="4">
    <source>
        <dbReference type="ARBA" id="ARBA00022670"/>
    </source>
</evidence>
<evidence type="ECO:0000256" key="7">
    <source>
        <dbReference type="ARBA" id="ARBA00022801"/>
    </source>
</evidence>
<comment type="subcellular location">
    <subcellularLocation>
        <location evidence="1 12">Cell membrane</location>
        <topology evidence="1 12">Multi-pass membrane protein</topology>
    </subcellularLocation>
</comment>
<proteinExistence type="inferred from homology"/>
<feature type="domain" description="Peptidase M48" evidence="13">
    <location>
        <begin position="86"/>
        <end position="291"/>
    </location>
</feature>
<dbReference type="GO" id="GO:0008270">
    <property type="term" value="F:zinc ion binding"/>
    <property type="evidence" value="ECO:0007669"/>
    <property type="project" value="UniProtKB-UniRule"/>
</dbReference>
<feature type="binding site" evidence="12">
    <location>
        <position position="221"/>
    </location>
    <ligand>
        <name>Zn(2+)</name>
        <dbReference type="ChEBI" id="CHEBI:29105"/>
        <note>catalytic</note>
    </ligand>
</feature>
<keyword evidence="3 12" id="KW-1003">Cell membrane</keyword>
<keyword evidence="15" id="KW-1185">Reference proteome</keyword>
<comment type="caution">
    <text evidence="14">The sequence shown here is derived from an EMBL/GenBank/DDBJ whole genome shotgun (WGS) entry which is preliminary data.</text>
</comment>
<keyword evidence="6 12" id="KW-0479">Metal-binding</keyword>
<dbReference type="EC" id="3.4.24.-" evidence="12"/>
<evidence type="ECO:0000313" key="15">
    <source>
        <dbReference type="Proteomes" id="UP000179524"/>
    </source>
</evidence>
<dbReference type="PANTHER" id="PTHR43221">
    <property type="entry name" value="PROTEASE HTPX"/>
    <property type="match status" value="1"/>
</dbReference>
<dbReference type="EMBL" id="MLQR01000026">
    <property type="protein sequence ID" value="OIJ13738.1"/>
    <property type="molecule type" value="Genomic_DNA"/>
</dbReference>
<dbReference type="NCBIfam" id="NF003425">
    <property type="entry name" value="PRK04897.1"/>
    <property type="match status" value="1"/>
</dbReference>
<dbReference type="InterPro" id="IPR050083">
    <property type="entry name" value="HtpX_protease"/>
</dbReference>
<evidence type="ECO:0000256" key="11">
    <source>
        <dbReference type="ARBA" id="ARBA00023136"/>
    </source>
</evidence>
<gene>
    <name evidence="12" type="primary">htpX</name>
    <name evidence="14" type="ORF">BKP37_09550</name>
</gene>
<evidence type="ECO:0000256" key="1">
    <source>
        <dbReference type="ARBA" id="ARBA00004651"/>
    </source>
</evidence>
<keyword evidence="9 12" id="KW-1133">Transmembrane helix</keyword>
<keyword evidence="7 12" id="KW-0378">Hydrolase</keyword>
<feature type="transmembrane region" description="Helical" evidence="12">
    <location>
        <begin position="157"/>
        <end position="180"/>
    </location>
</feature>
<dbReference type="HAMAP" id="MF_00188">
    <property type="entry name" value="Pept_M48_protease_HtpX"/>
    <property type="match status" value="1"/>
</dbReference>
<evidence type="ECO:0000259" key="13">
    <source>
        <dbReference type="Pfam" id="PF01435"/>
    </source>
</evidence>
<dbReference type="Gene3D" id="3.30.2010.10">
    <property type="entry name" value="Metalloproteases ('zincins'), catalytic domain"/>
    <property type="match status" value="1"/>
</dbReference>
<evidence type="ECO:0000256" key="5">
    <source>
        <dbReference type="ARBA" id="ARBA00022692"/>
    </source>
</evidence>
<evidence type="ECO:0000256" key="12">
    <source>
        <dbReference type="HAMAP-Rule" id="MF_00188"/>
    </source>
</evidence>
<keyword evidence="4 12" id="KW-0645">Protease</keyword>
<dbReference type="GO" id="GO:0006508">
    <property type="term" value="P:proteolysis"/>
    <property type="evidence" value="ECO:0007669"/>
    <property type="project" value="UniProtKB-KW"/>
</dbReference>
<feature type="active site" evidence="12">
    <location>
        <position position="146"/>
    </location>
</feature>
<evidence type="ECO:0000256" key="8">
    <source>
        <dbReference type="ARBA" id="ARBA00022833"/>
    </source>
</evidence>
<evidence type="ECO:0000256" key="10">
    <source>
        <dbReference type="ARBA" id="ARBA00023049"/>
    </source>
</evidence>
<sequence>MLLYEQIQSNKRKTIFIVAMFIVFVITVGSALTYISAGDYITGAVFTAIFASVYTIIILLSSTNVVMSMNHAKEIKSKNENLFLWNSVENLAMVARIPMPRVFIIQDSSPNAFATGTSPKNGAVAVTTGLLDRLNREEVEGVLAHEVAHIKNYDIRLATIALALVSVVAIISDLGSRMIFYARGGRDKKQHPAVLIIALVLLILSPLIASLIKLAISRNREYLADASAVELTRNPNALATALEKISGVRTPVREASNASASLYFADPLKKKMAGLFSTHPPSEERIKRLRNM</sequence>
<reference evidence="14 15" key="1">
    <citation type="submission" date="2016-10" db="EMBL/GenBank/DDBJ databases">
        <title>Draft genome sequences of four alkaliphilic bacteria belonging to the Anaerobacillus genus.</title>
        <authorList>
            <person name="Bassil N.M."/>
            <person name="Lloyd J.R."/>
        </authorList>
    </citation>
    <scope>NUCLEOTIDE SEQUENCE [LARGE SCALE GENOMIC DNA]</scope>
    <source>
        <strain evidence="14 15">DSM 18345</strain>
    </source>
</reference>